<reference evidence="1" key="2">
    <citation type="journal article" date="2023" name="IMA Fungus">
        <title>Comparative genomic study of the Penicillium genus elucidates a diverse pangenome and 15 lateral gene transfer events.</title>
        <authorList>
            <person name="Petersen C."/>
            <person name="Sorensen T."/>
            <person name="Nielsen M.R."/>
            <person name="Sondergaard T.E."/>
            <person name="Sorensen J.L."/>
            <person name="Fitzpatrick D.A."/>
            <person name="Frisvad J.C."/>
            <person name="Nielsen K.L."/>
        </authorList>
    </citation>
    <scope>NUCLEOTIDE SEQUENCE</scope>
    <source>
        <strain evidence="1">IBT 30069</strain>
    </source>
</reference>
<evidence type="ECO:0000313" key="1">
    <source>
        <dbReference type="EMBL" id="KAJ5115682.1"/>
    </source>
</evidence>
<dbReference type="OrthoDB" id="4367241at2759"/>
<sequence length="89" mass="10577">MALQSRRDADEQSWIATSRLYNWHRLFDDGIWLDGGTTSVEEVRLIQQHPWIRDPFQFSDQDDPPTEAKEKSLDRQDILKWLLECNSTE</sequence>
<dbReference type="Proteomes" id="UP001149165">
    <property type="component" value="Unassembled WGS sequence"/>
</dbReference>
<comment type="caution">
    <text evidence="1">The sequence shown here is derived from an EMBL/GenBank/DDBJ whole genome shotgun (WGS) entry which is preliminary data.</text>
</comment>
<dbReference type="EMBL" id="JAPQKH010000001">
    <property type="protein sequence ID" value="KAJ5115682.1"/>
    <property type="molecule type" value="Genomic_DNA"/>
</dbReference>
<keyword evidence="2" id="KW-1185">Reference proteome</keyword>
<protein>
    <submittedName>
        <fullName evidence="1">Uncharacterized protein</fullName>
    </submittedName>
</protein>
<reference evidence="1" key="1">
    <citation type="submission" date="2022-11" db="EMBL/GenBank/DDBJ databases">
        <authorList>
            <person name="Petersen C."/>
        </authorList>
    </citation>
    <scope>NUCLEOTIDE SEQUENCE</scope>
    <source>
        <strain evidence="1">IBT 30069</strain>
    </source>
</reference>
<organism evidence="1 2">
    <name type="scientific">Penicillium angulare</name>
    <dbReference type="NCBI Taxonomy" id="116970"/>
    <lineage>
        <taxon>Eukaryota</taxon>
        <taxon>Fungi</taxon>
        <taxon>Dikarya</taxon>
        <taxon>Ascomycota</taxon>
        <taxon>Pezizomycotina</taxon>
        <taxon>Eurotiomycetes</taxon>
        <taxon>Eurotiomycetidae</taxon>
        <taxon>Eurotiales</taxon>
        <taxon>Aspergillaceae</taxon>
        <taxon>Penicillium</taxon>
    </lineage>
</organism>
<gene>
    <name evidence="1" type="ORF">N7456_000030</name>
</gene>
<name>A0A9W9KQJ6_9EURO</name>
<accession>A0A9W9KQJ6</accession>
<proteinExistence type="predicted"/>
<evidence type="ECO:0000313" key="2">
    <source>
        <dbReference type="Proteomes" id="UP001149165"/>
    </source>
</evidence>
<dbReference type="AlphaFoldDB" id="A0A9W9KQJ6"/>